<dbReference type="AlphaFoldDB" id="A0A560GX97"/>
<dbReference type="EMBL" id="VITR01000013">
    <property type="protein sequence ID" value="TWB38134.1"/>
    <property type="molecule type" value="Genomic_DNA"/>
</dbReference>
<dbReference type="Proteomes" id="UP000315751">
    <property type="component" value="Unassembled WGS sequence"/>
</dbReference>
<dbReference type="Pfam" id="PF11736">
    <property type="entry name" value="DUF3299"/>
    <property type="match status" value="1"/>
</dbReference>
<sequence>MTLQAKRRVAAVLMMAVAAVTAGITAAGTPALAADKKAAAPATPAPGTAAAVQANIPKATLGWDKLADVKEVHSMDNGLLRVRAAFGPEVQALEGKPLTIAGFIIPLEQKEKSGHFLLSAMAPSCPFCPPPGPADLMEVRTSAPIAMTSEPITLTGTLHMVGDDDNGLYYRLADATLQPGS</sequence>
<dbReference type="InterPro" id="IPR021727">
    <property type="entry name" value="DUF3299"/>
</dbReference>
<dbReference type="RefSeq" id="WP_145734874.1">
    <property type="nucleotide sequence ID" value="NZ_VITR01000013.1"/>
</dbReference>
<proteinExistence type="predicted"/>
<dbReference type="Gene3D" id="2.40.50.870">
    <property type="entry name" value="Protein of unknown function (DUF3299)"/>
    <property type="match status" value="1"/>
</dbReference>
<name>A0A560GX97_9PROT</name>
<comment type="caution">
    <text evidence="2">The sequence shown here is derived from an EMBL/GenBank/DDBJ whole genome shotgun (WGS) entry which is preliminary data.</text>
</comment>
<keyword evidence="3" id="KW-1185">Reference proteome</keyword>
<reference evidence="2 3" key="1">
    <citation type="submission" date="2019-06" db="EMBL/GenBank/DDBJ databases">
        <title>Genomic Encyclopedia of Type Strains, Phase IV (KMG-V): Genome sequencing to study the core and pangenomes of soil and plant-associated prokaryotes.</title>
        <authorList>
            <person name="Whitman W."/>
        </authorList>
    </citation>
    <scope>NUCLEOTIDE SEQUENCE [LARGE SCALE GENOMIC DNA]</scope>
    <source>
        <strain evidence="2 3">BR 11622</strain>
    </source>
</reference>
<feature type="chain" id="PRO_5022173499" description="DUF3299 domain-containing protein" evidence="1">
    <location>
        <begin position="34"/>
        <end position="181"/>
    </location>
</feature>
<gene>
    <name evidence="2" type="ORF">FBZ90_113129</name>
</gene>
<keyword evidence="1" id="KW-0732">Signal</keyword>
<organism evidence="2 3">
    <name type="scientific">Nitrospirillum amazonense</name>
    <dbReference type="NCBI Taxonomy" id="28077"/>
    <lineage>
        <taxon>Bacteria</taxon>
        <taxon>Pseudomonadati</taxon>
        <taxon>Pseudomonadota</taxon>
        <taxon>Alphaproteobacteria</taxon>
        <taxon>Rhodospirillales</taxon>
        <taxon>Azospirillaceae</taxon>
        <taxon>Nitrospirillum</taxon>
    </lineage>
</organism>
<evidence type="ECO:0000313" key="2">
    <source>
        <dbReference type="EMBL" id="TWB38134.1"/>
    </source>
</evidence>
<protein>
    <recommendedName>
        <fullName evidence="4">DUF3299 domain-containing protein</fullName>
    </recommendedName>
</protein>
<evidence type="ECO:0000256" key="1">
    <source>
        <dbReference type="SAM" id="SignalP"/>
    </source>
</evidence>
<evidence type="ECO:0008006" key="4">
    <source>
        <dbReference type="Google" id="ProtNLM"/>
    </source>
</evidence>
<dbReference type="OrthoDB" id="257397at2"/>
<accession>A0A560GX97</accession>
<evidence type="ECO:0000313" key="3">
    <source>
        <dbReference type="Proteomes" id="UP000315751"/>
    </source>
</evidence>
<feature type="signal peptide" evidence="1">
    <location>
        <begin position="1"/>
        <end position="33"/>
    </location>
</feature>